<dbReference type="OrthoDB" id="3365698at2759"/>
<sequence>MSAPNDTSYADATLEQWHDAGASLLAAFNRYADMCSNLGPGLATQGASVEDFVSKIDSNLQTVHTVISSQLPKNTTHLVQTRNKLVSPVFRLPKEMLSEIFLNFAFGPSLDVSDPPSMNQSVRLAYARLYTLCDVCSAWRDIVMNCGMLWSVIPLIPMPLGSKPKPYELSLQRAGGSLLHLAADVDADYNQDMREAMLKLLSEYGPRLRAVNLGVNENGSKTAVSAIEALLYHNTTDGFQLSELSITRYYKHPSLSHFLFASSARDLHYTVPRDRDYIFPRDSLQQASLIRLLRSLTVFRVSKVLLHWDNVAFSSQLVDIQIENVTLGYDDAIISFLASLASASQLRNLAISDVITFERTDKTAEMNAHPLIVLPKLQSLVIQDLFFNTLKTITSTISSGQAHLTLFLNKRCTQVNRKERRIQRLDHSWDSDVDVGSDLSELWAVLGTIRVDTLELGWWFEHKAQQSLFRTVMKTMPTLRMLVIDLWEFGTKLPGGIANTSGQSNDDHSDPEDHTLPILECLRLTRIKIHDYQVFQKMVTSCPIRQIVIGASVTNSDIDLAEDPDRSLQPLQENANLLGWLQEKIPHVCLVDKDYCPPGFHRYVWKL</sequence>
<keyword evidence="2" id="KW-1185">Reference proteome</keyword>
<dbReference type="EMBL" id="LN679120">
    <property type="protein sequence ID" value="CEL56293.1"/>
    <property type="molecule type" value="Genomic_DNA"/>
</dbReference>
<reference evidence="1 2" key="1">
    <citation type="submission" date="2014-11" db="EMBL/GenBank/DDBJ databases">
        <authorList>
            <person name="Wibberg Daniel"/>
        </authorList>
    </citation>
    <scope>NUCLEOTIDE SEQUENCE [LARGE SCALE GENOMIC DNA]</scope>
    <source>
        <strain evidence="1">Rhizoctonia solani AG1-IB 7/3/14</strain>
    </source>
</reference>
<protein>
    <submittedName>
        <fullName evidence="1">Uncharacterized protein</fullName>
    </submittedName>
</protein>
<accession>A0A0B7FJ79</accession>
<dbReference type="AlphaFoldDB" id="A0A0B7FJ79"/>
<gene>
    <name evidence="1" type="ORF">RSOLAG1IB_07709</name>
</gene>
<evidence type="ECO:0000313" key="2">
    <source>
        <dbReference type="Proteomes" id="UP000059188"/>
    </source>
</evidence>
<proteinExistence type="predicted"/>
<dbReference type="Proteomes" id="UP000059188">
    <property type="component" value="Unassembled WGS sequence"/>
</dbReference>
<name>A0A0B7FJ79_THACB</name>
<organism evidence="1 2">
    <name type="scientific">Thanatephorus cucumeris (strain AG1-IB / isolate 7/3/14)</name>
    <name type="common">Lettuce bottom rot fungus</name>
    <name type="synonym">Rhizoctonia solani</name>
    <dbReference type="NCBI Taxonomy" id="1108050"/>
    <lineage>
        <taxon>Eukaryota</taxon>
        <taxon>Fungi</taxon>
        <taxon>Dikarya</taxon>
        <taxon>Basidiomycota</taxon>
        <taxon>Agaricomycotina</taxon>
        <taxon>Agaricomycetes</taxon>
        <taxon>Cantharellales</taxon>
        <taxon>Ceratobasidiaceae</taxon>
        <taxon>Rhizoctonia</taxon>
        <taxon>Rhizoctonia solani AG-1</taxon>
    </lineage>
</organism>
<evidence type="ECO:0000313" key="1">
    <source>
        <dbReference type="EMBL" id="CEL56293.1"/>
    </source>
</evidence>